<gene>
    <name evidence="2" type="ORF">CJD36_001840</name>
</gene>
<dbReference type="AlphaFoldDB" id="A0A2S7T120"/>
<dbReference type="Proteomes" id="UP000239872">
    <property type="component" value="Unassembled WGS sequence"/>
</dbReference>
<dbReference type="GO" id="GO:0016813">
    <property type="term" value="F:hydrolase activity, acting on carbon-nitrogen (but not peptide) bonds, in linear amidines"/>
    <property type="evidence" value="ECO:0007669"/>
    <property type="project" value="UniProtKB-ARBA"/>
</dbReference>
<dbReference type="EMBL" id="PPSL01000001">
    <property type="protein sequence ID" value="PQJ12515.1"/>
    <property type="molecule type" value="Genomic_DNA"/>
</dbReference>
<dbReference type="OrthoDB" id="931936at2"/>
<evidence type="ECO:0000313" key="2">
    <source>
        <dbReference type="EMBL" id="PQJ12515.1"/>
    </source>
</evidence>
<protein>
    <submittedName>
        <fullName evidence="2">Arginase</fullName>
    </submittedName>
</protein>
<dbReference type="InterPro" id="IPR023696">
    <property type="entry name" value="Ureohydrolase_dom_sf"/>
</dbReference>
<dbReference type="PROSITE" id="PS51409">
    <property type="entry name" value="ARGINASE_2"/>
    <property type="match status" value="1"/>
</dbReference>
<evidence type="ECO:0000256" key="1">
    <source>
        <dbReference type="PROSITE-ProRule" id="PRU00742"/>
    </source>
</evidence>
<dbReference type="Pfam" id="PF00491">
    <property type="entry name" value="Arginase"/>
    <property type="match status" value="1"/>
</dbReference>
<keyword evidence="3" id="KW-1185">Reference proteome</keyword>
<dbReference type="Gene3D" id="3.40.800.10">
    <property type="entry name" value="Ureohydrolase domain"/>
    <property type="match status" value="1"/>
</dbReference>
<organism evidence="2 3">
    <name type="scientific">Flavipsychrobacter stenotrophus</name>
    <dbReference type="NCBI Taxonomy" id="2077091"/>
    <lineage>
        <taxon>Bacteria</taxon>
        <taxon>Pseudomonadati</taxon>
        <taxon>Bacteroidota</taxon>
        <taxon>Chitinophagia</taxon>
        <taxon>Chitinophagales</taxon>
        <taxon>Chitinophagaceae</taxon>
        <taxon>Flavipsychrobacter</taxon>
    </lineage>
</organism>
<dbReference type="InterPro" id="IPR006035">
    <property type="entry name" value="Ureohydrolase"/>
</dbReference>
<dbReference type="RefSeq" id="WP_105037398.1">
    <property type="nucleotide sequence ID" value="NZ_PPSL01000001.1"/>
</dbReference>
<dbReference type="GO" id="GO:0046872">
    <property type="term" value="F:metal ion binding"/>
    <property type="evidence" value="ECO:0007669"/>
    <property type="project" value="InterPro"/>
</dbReference>
<comment type="caution">
    <text evidence="2">The sequence shown here is derived from an EMBL/GenBank/DDBJ whole genome shotgun (WGS) entry which is preliminary data.</text>
</comment>
<sequence>MQDLRPFFEAVHFTEARKDIKYHPLQWGNKIKYAFDESFNIEEADVILVGCGASHIDPFDETANVIRKHLYAMYHWHPDVSIADAGNIKLGASLNDTRAALLTVLEEIHNAGKIAILLGARHDLTLQQYEVFKKKETMAVATIADMLIDLEDSEESDDRSFLLEMLTDTPNFISHYSHIAFQSYYTQPRMLETLDKLRFDFFRLGKVREDIMEMEPVLRGSDIFSFDMSVVRYGDAPANINGSPNGLSGEEACTLTRFAGMADNLSSLGIYGYNINEDTNEMTAKLITQMIWYFVDGLLVRKSEAKLTEKEEFAVFHVTFTDNDTKFIKSKRTNRWWMSMPNRTFVPCSYNDYIIASSNEIPERWLREQERLV</sequence>
<accession>A0A2S7T120</accession>
<name>A0A2S7T120_9BACT</name>
<comment type="similarity">
    <text evidence="1">Belongs to the arginase family.</text>
</comment>
<reference evidence="2 3" key="1">
    <citation type="submission" date="2018-01" db="EMBL/GenBank/DDBJ databases">
        <title>A novel member of the phylum Bacteroidetes isolated from glacier ice.</title>
        <authorList>
            <person name="Liu Q."/>
            <person name="Xin Y.-H."/>
        </authorList>
    </citation>
    <scope>NUCLEOTIDE SEQUENCE [LARGE SCALE GENOMIC DNA]</scope>
    <source>
        <strain evidence="2 3">RB1R16</strain>
    </source>
</reference>
<dbReference type="SUPFAM" id="SSF52768">
    <property type="entry name" value="Arginase/deacetylase"/>
    <property type="match status" value="1"/>
</dbReference>
<proteinExistence type="inferred from homology"/>
<evidence type="ECO:0000313" key="3">
    <source>
        <dbReference type="Proteomes" id="UP000239872"/>
    </source>
</evidence>